<proteinExistence type="predicted"/>
<name>A0A9P6NVF5_9BASI</name>
<dbReference type="Proteomes" id="UP000886653">
    <property type="component" value="Unassembled WGS sequence"/>
</dbReference>
<sequence>QDIHMLLNVQHNCHKLGCTIKASTYDLVGPQGICKQSQTMFHSVGNEYILNSASLYSAQIHCEVAKISFPKVLAQEWKNCIMMGLARWKSAKHNQHQKANQ</sequence>
<organism evidence="1 2">
    <name type="scientific">Cronartium quercuum f. sp. fusiforme G11</name>
    <dbReference type="NCBI Taxonomy" id="708437"/>
    <lineage>
        <taxon>Eukaryota</taxon>
        <taxon>Fungi</taxon>
        <taxon>Dikarya</taxon>
        <taxon>Basidiomycota</taxon>
        <taxon>Pucciniomycotina</taxon>
        <taxon>Pucciniomycetes</taxon>
        <taxon>Pucciniales</taxon>
        <taxon>Coleosporiaceae</taxon>
        <taxon>Cronartium</taxon>
    </lineage>
</organism>
<dbReference type="EMBL" id="MU167220">
    <property type="protein sequence ID" value="KAG0150271.1"/>
    <property type="molecule type" value="Genomic_DNA"/>
</dbReference>
<comment type="caution">
    <text evidence="1">The sequence shown here is derived from an EMBL/GenBank/DDBJ whole genome shotgun (WGS) entry which is preliminary data.</text>
</comment>
<accession>A0A9P6NVF5</accession>
<evidence type="ECO:0000313" key="1">
    <source>
        <dbReference type="EMBL" id="KAG0150271.1"/>
    </source>
</evidence>
<reference evidence="1" key="1">
    <citation type="submission" date="2013-11" db="EMBL/GenBank/DDBJ databases">
        <title>Genome sequence of the fusiform rust pathogen reveals effectors for host alternation and coevolution with pine.</title>
        <authorList>
            <consortium name="DOE Joint Genome Institute"/>
            <person name="Smith K."/>
            <person name="Pendleton A."/>
            <person name="Kubisiak T."/>
            <person name="Anderson C."/>
            <person name="Salamov A."/>
            <person name="Aerts A."/>
            <person name="Riley R."/>
            <person name="Clum A."/>
            <person name="Lindquist E."/>
            <person name="Ence D."/>
            <person name="Campbell M."/>
            <person name="Kronenberg Z."/>
            <person name="Feau N."/>
            <person name="Dhillon B."/>
            <person name="Hamelin R."/>
            <person name="Burleigh J."/>
            <person name="Smith J."/>
            <person name="Yandell M."/>
            <person name="Nelson C."/>
            <person name="Grigoriev I."/>
            <person name="Davis J."/>
        </authorList>
    </citation>
    <scope>NUCLEOTIDE SEQUENCE</scope>
    <source>
        <strain evidence="1">G11</strain>
    </source>
</reference>
<evidence type="ECO:0000313" key="2">
    <source>
        <dbReference type="Proteomes" id="UP000886653"/>
    </source>
</evidence>
<keyword evidence="2" id="KW-1185">Reference proteome</keyword>
<feature type="non-terminal residue" evidence="1">
    <location>
        <position position="1"/>
    </location>
</feature>
<dbReference type="AlphaFoldDB" id="A0A9P6NVF5"/>
<gene>
    <name evidence="1" type="ORF">CROQUDRAFT_38448</name>
</gene>
<protein>
    <submittedName>
        <fullName evidence="1">Uncharacterized protein</fullName>
    </submittedName>
</protein>